<keyword evidence="2" id="KW-0067">ATP-binding</keyword>
<dbReference type="Proteomes" id="UP000735302">
    <property type="component" value="Unassembled WGS sequence"/>
</dbReference>
<dbReference type="AlphaFoldDB" id="A0AAV4DRA7"/>
<dbReference type="EMBL" id="BLXT01008205">
    <property type="protein sequence ID" value="GFO46714.1"/>
    <property type="molecule type" value="Genomic_DNA"/>
</dbReference>
<accession>A0AAV4DRA7</accession>
<evidence type="ECO:0000313" key="3">
    <source>
        <dbReference type="Proteomes" id="UP000735302"/>
    </source>
</evidence>
<keyword evidence="2" id="KW-0378">Hydrolase</keyword>
<feature type="region of interest" description="Disordered" evidence="1">
    <location>
        <begin position="45"/>
        <end position="88"/>
    </location>
</feature>
<protein>
    <submittedName>
        <fullName evidence="2">ATP-dependent RNA helicase ddx1</fullName>
    </submittedName>
</protein>
<keyword evidence="3" id="KW-1185">Reference proteome</keyword>
<name>A0AAV4DRA7_9GAST</name>
<keyword evidence="2" id="KW-0547">Nucleotide-binding</keyword>
<sequence>MYFPTWIDLKGQDAVPETVHHCVCMVDPAVDTQWKSLRQHIITDGVHEQDRIQPESHSSGKSLPPPPPLFLPSRRDESLHVYQSQRSV</sequence>
<evidence type="ECO:0000313" key="2">
    <source>
        <dbReference type="EMBL" id="GFO46714.1"/>
    </source>
</evidence>
<dbReference type="GO" id="GO:0004386">
    <property type="term" value="F:helicase activity"/>
    <property type="evidence" value="ECO:0007669"/>
    <property type="project" value="UniProtKB-KW"/>
</dbReference>
<proteinExistence type="predicted"/>
<feature type="compositionally biased region" description="Basic and acidic residues" evidence="1">
    <location>
        <begin position="45"/>
        <end position="54"/>
    </location>
</feature>
<reference evidence="2 3" key="1">
    <citation type="journal article" date="2021" name="Elife">
        <title>Chloroplast acquisition without the gene transfer in kleptoplastic sea slugs, Plakobranchus ocellatus.</title>
        <authorList>
            <person name="Maeda T."/>
            <person name="Takahashi S."/>
            <person name="Yoshida T."/>
            <person name="Shimamura S."/>
            <person name="Takaki Y."/>
            <person name="Nagai Y."/>
            <person name="Toyoda A."/>
            <person name="Suzuki Y."/>
            <person name="Arimoto A."/>
            <person name="Ishii H."/>
            <person name="Satoh N."/>
            <person name="Nishiyama T."/>
            <person name="Hasebe M."/>
            <person name="Maruyama T."/>
            <person name="Minagawa J."/>
            <person name="Obokata J."/>
            <person name="Shigenobu S."/>
        </authorList>
    </citation>
    <scope>NUCLEOTIDE SEQUENCE [LARGE SCALE GENOMIC DNA]</scope>
</reference>
<comment type="caution">
    <text evidence="2">The sequence shown here is derived from an EMBL/GenBank/DDBJ whole genome shotgun (WGS) entry which is preliminary data.</text>
</comment>
<evidence type="ECO:0000256" key="1">
    <source>
        <dbReference type="SAM" id="MobiDB-lite"/>
    </source>
</evidence>
<keyword evidence="2" id="KW-0347">Helicase</keyword>
<organism evidence="2 3">
    <name type="scientific">Plakobranchus ocellatus</name>
    <dbReference type="NCBI Taxonomy" id="259542"/>
    <lineage>
        <taxon>Eukaryota</taxon>
        <taxon>Metazoa</taxon>
        <taxon>Spiralia</taxon>
        <taxon>Lophotrochozoa</taxon>
        <taxon>Mollusca</taxon>
        <taxon>Gastropoda</taxon>
        <taxon>Heterobranchia</taxon>
        <taxon>Euthyneura</taxon>
        <taxon>Panpulmonata</taxon>
        <taxon>Sacoglossa</taxon>
        <taxon>Placobranchoidea</taxon>
        <taxon>Plakobranchidae</taxon>
        <taxon>Plakobranchus</taxon>
    </lineage>
</organism>
<gene>
    <name evidence="2" type="ORF">PoB_007321900</name>
</gene>